<feature type="domain" description="DUF2726" evidence="1">
    <location>
        <begin position="43"/>
        <end position="157"/>
    </location>
</feature>
<evidence type="ECO:0000313" key="2">
    <source>
        <dbReference type="EMBL" id="GLR13708.1"/>
    </source>
</evidence>
<dbReference type="Pfam" id="PF10881">
    <property type="entry name" value="DUF2726"/>
    <property type="match status" value="1"/>
</dbReference>
<comment type="caution">
    <text evidence="2">The sequence shown here is derived from an EMBL/GenBank/DDBJ whole genome shotgun (WGS) entry which is preliminary data.</text>
</comment>
<name>A0ABQ5YGY5_9NEIS</name>
<proteinExistence type="predicted"/>
<reference evidence="3" key="1">
    <citation type="journal article" date="2019" name="Int. J. Syst. Evol. Microbiol.">
        <title>The Global Catalogue of Microorganisms (GCM) 10K type strain sequencing project: providing services to taxonomists for standard genome sequencing and annotation.</title>
        <authorList>
            <consortium name="The Broad Institute Genomics Platform"/>
            <consortium name="The Broad Institute Genome Sequencing Center for Infectious Disease"/>
            <person name="Wu L."/>
            <person name="Ma J."/>
        </authorList>
    </citation>
    <scope>NUCLEOTIDE SEQUENCE [LARGE SCALE GENOMIC DNA]</scope>
    <source>
        <strain evidence="3">NBRC 110044</strain>
    </source>
</reference>
<evidence type="ECO:0000313" key="3">
    <source>
        <dbReference type="Proteomes" id="UP001156706"/>
    </source>
</evidence>
<gene>
    <name evidence="2" type="ORF">GCM10007907_24980</name>
</gene>
<evidence type="ECO:0000259" key="1">
    <source>
        <dbReference type="Pfam" id="PF10881"/>
    </source>
</evidence>
<dbReference type="InterPro" id="IPR024402">
    <property type="entry name" value="DUF2726"/>
</dbReference>
<organism evidence="2 3">
    <name type="scientific">Chitinimonas prasina</name>
    <dbReference type="NCBI Taxonomy" id="1434937"/>
    <lineage>
        <taxon>Bacteria</taxon>
        <taxon>Pseudomonadati</taxon>
        <taxon>Pseudomonadota</taxon>
        <taxon>Betaproteobacteria</taxon>
        <taxon>Neisseriales</taxon>
        <taxon>Chitinibacteraceae</taxon>
        <taxon>Chitinimonas</taxon>
    </lineage>
</organism>
<dbReference type="Proteomes" id="UP001156706">
    <property type="component" value="Unassembled WGS sequence"/>
</dbReference>
<accession>A0ABQ5YGY5</accession>
<protein>
    <recommendedName>
        <fullName evidence="1">DUF2726 domain-containing protein</fullName>
    </recommendedName>
</protein>
<dbReference type="RefSeq" id="WP_284196795.1">
    <property type="nucleotide sequence ID" value="NZ_BSOG01000002.1"/>
</dbReference>
<keyword evidence="3" id="KW-1185">Reference proteome</keyword>
<dbReference type="EMBL" id="BSOG01000002">
    <property type="protein sequence ID" value="GLR13708.1"/>
    <property type="molecule type" value="Genomic_DNA"/>
</dbReference>
<dbReference type="Gene3D" id="3.40.960.10">
    <property type="entry name" value="VSR Endonuclease"/>
    <property type="match status" value="1"/>
</dbReference>
<sequence>MLYAIALFVVFIVAIGIIAAAKNGLSNAGKTPSHWPYYAKRPLSQPEQVLYYRLIQALPGFVVLPQVGLSRFLGVKKGNNVSEWNNRINRMSVDFLVCDKAMQIVAAIELDDATHTRADRQKADAKKDQVLKSAGIMLLRWPVKGMPDIASIRQQLDPFPPTQPQAIVAPVAEQVQE</sequence>